<dbReference type="InParanoid" id="B4CXL2"/>
<sequence length="221" mass="25139">MNDLAIITPKVRITPLGLDVLEDLTFEEWSELAPHLGQAARSISFVIGDWLIYGDRFAVQFPLPGFTEKLPRTEPERYEKAMVNTTLDRVTLRNYAYVARNVGKSCRNDFLSFDHHRALASLDETSQRHWIATALAEIDAGRRMTVRRFRRSIEAGRVLGVEELYTDTGDTGLTNHIPFVNGLVGWWARMRKAGWLRTATAEKRAALKRDLQPVADIISEL</sequence>
<dbReference type="eggNOG" id="ENOG5033AKH">
    <property type="taxonomic scope" value="Bacteria"/>
</dbReference>
<accession>B4CXL2</accession>
<dbReference type="STRING" id="497964.CfE428DRAFT_1303"/>
<organism evidence="1 2">
    <name type="scientific">Chthoniobacter flavus Ellin428</name>
    <dbReference type="NCBI Taxonomy" id="497964"/>
    <lineage>
        <taxon>Bacteria</taxon>
        <taxon>Pseudomonadati</taxon>
        <taxon>Verrucomicrobiota</taxon>
        <taxon>Spartobacteria</taxon>
        <taxon>Chthoniobacterales</taxon>
        <taxon>Chthoniobacteraceae</taxon>
        <taxon>Chthoniobacter</taxon>
    </lineage>
</organism>
<evidence type="ECO:0000313" key="2">
    <source>
        <dbReference type="Proteomes" id="UP000005824"/>
    </source>
</evidence>
<comment type="caution">
    <text evidence="1">The sequence shown here is derived from an EMBL/GenBank/DDBJ whole genome shotgun (WGS) entry which is preliminary data.</text>
</comment>
<gene>
    <name evidence="1" type="ORF">CfE428DRAFT_1303</name>
</gene>
<dbReference type="AlphaFoldDB" id="B4CXL2"/>
<protein>
    <submittedName>
        <fullName evidence="1">Uncharacterized protein</fullName>
    </submittedName>
</protein>
<dbReference type="EMBL" id="ABVL01000003">
    <property type="protein sequence ID" value="EDY21010.1"/>
    <property type="molecule type" value="Genomic_DNA"/>
</dbReference>
<keyword evidence="2" id="KW-1185">Reference proteome</keyword>
<proteinExistence type="predicted"/>
<dbReference type="RefSeq" id="WP_006978629.1">
    <property type="nucleotide sequence ID" value="NZ_ABVL01000003.1"/>
</dbReference>
<reference evidence="1 2" key="1">
    <citation type="journal article" date="2011" name="J. Bacteriol.">
        <title>Genome sequence of Chthoniobacter flavus Ellin428, an aerobic heterotrophic soil bacterium.</title>
        <authorList>
            <person name="Kant R."/>
            <person name="van Passel M.W."/>
            <person name="Palva A."/>
            <person name="Lucas S."/>
            <person name="Lapidus A."/>
            <person name="Glavina Del Rio T."/>
            <person name="Dalin E."/>
            <person name="Tice H."/>
            <person name="Bruce D."/>
            <person name="Goodwin L."/>
            <person name="Pitluck S."/>
            <person name="Larimer F.W."/>
            <person name="Land M.L."/>
            <person name="Hauser L."/>
            <person name="Sangwan P."/>
            <person name="de Vos W.M."/>
            <person name="Janssen P.H."/>
            <person name="Smidt H."/>
        </authorList>
    </citation>
    <scope>NUCLEOTIDE SEQUENCE [LARGE SCALE GENOMIC DNA]</scope>
    <source>
        <strain evidence="1 2">Ellin428</strain>
    </source>
</reference>
<evidence type="ECO:0000313" key="1">
    <source>
        <dbReference type="EMBL" id="EDY21010.1"/>
    </source>
</evidence>
<dbReference type="Proteomes" id="UP000005824">
    <property type="component" value="Unassembled WGS sequence"/>
</dbReference>
<name>B4CXL2_9BACT</name>